<dbReference type="SMART" id="SM00342">
    <property type="entry name" value="HTH_ARAC"/>
    <property type="match status" value="1"/>
</dbReference>
<dbReference type="GO" id="GO:0043565">
    <property type="term" value="F:sequence-specific DNA binding"/>
    <property type="evidence" value="ECO:0007669"/>
    <property type="project" value="InterPro"/>
</dbReference>
<dbReference type="Gene3D" id="1.10.10.60">
    <property type="entry name" value="Homeodomain-like"/>
    <property type="match status" value="2"/>
</dbReference>
<protein>
    <recommendedName>
        <fullName evidence="1">Stage 0 sporulation protein A homolog</fullName>
    </recommendedName>
</protein>
<evidence type="ECO:0000256" key="2">
    <source>
        <dbReference type="ARBA" id="ARBA00023015"/>
    </source>
</evidence>
<comment type="function">
    <text evidence="5">May play the central regulatory role in sporulation. It may be an element of the effector pathway responsible for the activation of sporulation genes in response to nutritional stress. Spo0A may act in concert with spo0H (a sigma factor) to control the expression of some genes that are critical to the sporulation process.</text>
</comment>
<dbReference type="InterPro" id="IPR011006">
    <property type="entry name" value="CheY-like_superfamily"/>
</dbReference>
<dbReference type="SMART" id="SM00448">
    <property type="entry name" value="REC"/>
    <property type="match status" value="1"/>
</dbReference>
<reference evidence="10" key="1">
    <citation type="submission" date="2016-10" db="EMBL/GenBank/DDBJ databases">
        <authorList>
            <person name="Varghese N."/>
            <person name="Submissions S."/>
        </authorList>
    </citation>
    <scope>NUCLEOTIDE SEQUENCE [LARGE SCALE GENOMIC DNA]</scope>
    <source>
        <strain evidence="10">DSM 8344</strain>
    </source>
</reference>
<evidence type="ECO:0000256" key="3">
    <source>
        <dbReference type="ARBA" id="ARBA00023125"/>
    </source>
</evidence>
<evidence type="ECO:0000313" key="9">
    <source>
        <dbReference type="EMBL" id="SDH96422.1"/>
    </source>
</evidence>
<dbReference type="SUPFAM" id="SSF46689">
    <property type="entry name" value="Homeodomain-like"/>
    <property type="match status" value="2"/>
</dbReference>
<name>A0A1G8GPW5_9FIRM</name>
<dbReference type="InterPro" id="IPR018060">
    <property type="entry name" value="HTH_AraC"/>
</dbReference>
<feature type="domain" description="Response regulatory" evidence="8">
    <location>
        <begin position="3"/>
        <end position="120"/>
    </location>
</feature>
<dbReference type="PANTHER" id="PTHR43280">
    <property type="entry name" value="ARAC-FAMILY TRANSCRIPTIONAL REGULATOR"/>
    <property type="match status" value="1"/>
</dbReference>
<keyword evidence="6" id="KW-0597">Phosphoprotein</keyword>
<dbReference type="AlphaFoldDB" id="A0A1G8GPW5"/>
<dbReference type="PROSITE" id="PS50110">
    <property type="entry name" value="RESPONSE_REGULATORY"/>
    <property type="match status" value="1"/>
</dbReference>
<keyword evidence="4" id="KW-0804">Transcription</keyword>
<dbReference type="OrthoDB" id="324626at2"/>
<dbReference type="PROSITE" id="PS00041">
    <property type="entry name" value="HTH_ARAC_FAMILY_1"/>
    <property type="match status" value="1"/>
</dbReference>
<dbReference type="InterPro" id="IPR020449">
    <property type="entry name" value="Tscrpt_reg_AraC-type_HTH"/>
</dbReference>
<keyword evidence="2" id="KW-0805">Transcription regulation</keyword>
<organism evidence="9 10">
    <name type="scientific">Desulfosporosinus hippei DSM 8344</name>
    <dbReference type="NCBI Taxonomy" id="1121419"/>
    <lineage>
        <taxon>Bacteria</taxon>
        <taxon>Bacillati</taxon>
        <taxon>Bacillota</taxon>
        <taxon>Clostridia</taxon>
        <taxon>Eubacteriales</taxon>
        <taxon>Desulfitobacteriaceae</taxon>
        <taxon>Desulfosporosinus</taxon>
    </lineage>
</organism>
<dbReference type="GO" id="GO:0003700">
    <property type="term" value="F:DNA-binding transcription factor activity"/>
    <property type="evidence" value="ECO:0007669"/>
    <property type="project" value="InterPro"/>
</dbReference>
<gene>
    <name evidence="9" type="ORF">SAMN05443529_12317</name>
</gene>
<feature type="modified residue" description="4-aspartylphosphate" evidence="6">
    <location>
        <position position="55"/>
    </location>
</feature>
<evidence type="ECO:0000256" key="5">
    <source>
        <dbReference type="ARBA" id="ARBA00024867"/>
    </source>
</evidence>
<dbReference type="PROSITE" id="PS01124">
    <property type="entry name" value="HTH_ARAC_FAMILY_2"/>
    <property type="match status" value="1"/>
</dbReference>
<accession>A0A1G8GPW5</accession>
<dbReference type="Gene3D" id="3.40.50.2300">
    <property type="match status" value="1"/>
</dbReference>
<dbReference type="GO" id="GO:0000160">
    <property type="term" value="P:phosphorelay signal transduction system"/>
    <property type="evidence" value="ECO:0007669"/>
    <property type="project" value="InterPro"/>
</dbReference>
<dbReference type="Proteomes" id="UP000198656">
    <property type="component" value="Unassembled WGS sequence"/>
</dbReference>
<dbReference type="InterPro" id="IPR009057">
    <property type="entry name" value="Homeodomain-like_sf"/>
</dbReference>
<keyword evidence="10" id="KW-1185">Reference proteome</keyword>
<dbReference type="EMBL" id="FNCP01000023">
    <property type="protein sequence ID" value="SDH96422.1"/>
    <property type="molecule type" value="Genomic_DNA"/>
</dbReference>
<evidence type="ECO:0000256" key="4">
    <source>
        <dbReference type="ARBA" id="ARBA00023163"/>
    </source>
</evidence>
<dbReference type="Pfam" id="PF00072">
    <property type="entry name" value="Response_reg"/>
    <property type="match status" value="1"/>
</dbReference>
<sequence length="267" mass="31049">MLRIVIADDELPIREWLNYCLKDKNTKLEIVGIASDGLQAQELAVKEKPDVVIMDIRMPKMDGITAMKNIKKVLPQTEFVILTNYADFSYAKQAITCGAKEYILKSELRSSELIEILVKIEEDRYTQYDRPRIADQLERAAQKALTEYAGEHIDTNNQFIEKALIYIHEHFDKAISLADVAGQVYRSPEYFSRLFKEVTGENFSIYLINYRLTQARKLLVNTDFKITDIAYRVGYQNPSYFSRLYKKYMGITPEDERRKNSPKAKKC</sequence>
<dbReference type="InterPro" id="IPR018062">
    <property type="entry name" value="HTH_AraC-typ_CS"/>
</dbReference>
<dbReference type="InterPro" id="IPR001789">
    <property type="entry name" value="Sig_transdc_resp-reg_receiver"/>
</dbReference>
<dbReference type="SUPFAM" id="SSF52172">
    <property type="entry name" value="CheY-like"/>
    <property type="match status" value="1"/>
</dbReference>
<evidence type="ECO:0000259" key="7">
    <source>
        <dbReference type="PROSITE" id="PS01124"/>
    </source>
</evidence>
<dbReference type="STRING" id="1121419.SAMN05443529_12317"/>
<feature type="domain" description="HTH araC/xylS-type" evidence="7">
    <location>
        <begin position="161"/>
        <end position="259"/>
    </location>
</feature>
<keyword evidence="3" id="KW-0238">DNA-binding</keyword>
<evidence type="ECO:0000313" key="10">
    <source>
        <dbReference type="Proteomes" id="UP000198656"/>
    </source>
</evidence>
<dbReference type="CDD" id="cd17536">
    <property type="entry name" value="REC_YesN-like"/>
    <property type="match status" value="1"/>
</dbReference>
<evidence type="ECO:0000259" key="8">
    <source>
        <dbReference type="PROSITE" id="PS50110"/>
    </source>
</evidence>
<dbReference type="PRINTS" id="PR00032">
    <property type="entry name" value="HTHARAC"/>
</dbReference>
<dbReference type="RefSeq" id="WP_092334885.1">
    <property type="nucleotide sequence ID" value="NZ_FNCP01000023.1"/>
</dbReference>
<evidence type="ECO:0000256" key="1">
    <source>
        <dbReference type="ARBA" id="ARBA00018672"/>
    </source>
</evidence>
<dbReference type="Pfam" id="PF12833">
    <property type="entry name" value="HTH_18"/>
    <property type="match status" value="1"/>
</dbReference>
<proteinExistence type="predicted"/>
<evidence type="ECO:0000256" key="6">
    <source>
        <dbReference type="PROSITE-ProRule" id="PRU00169"/>
    </source>
</evidence>
<dbReference type="PANTHER" id="PTHR43280:SF2">
    <property type="entry name" value="HTH-TYPE TRANSCRIPTIONAL REGULATOR EXSA"/>
    <property type="match status" value="1"/>
</dbReference>